<keyword evidence="11" id="KW-1185">Reference proteome</keyword>
<feature type="domain" description="ABC transporter" evidence="9">
    <location>
        <begin position="6"/>
        <end position="242"/>
    </location>
</feature>
<proteinExistence type="predicted"/>
<dbReference type="CDD" id="cd03215">
    <property type="entry name" value="ABC_Carb_Monos_II"/>
    <property type="match status" value="1"/>
</dbReference>
<evidence type="ECO:0000256" key="8">
    <source>
        <dbReference type="ARBA" id="ARBA00023136"/>
    </source>
</evidence>
<dbReference type="GO" id="GO:0016887">
    <property type="term" value="F:ATP hydrolysis activity"/>
    <property type="evidence" value="ECO:0007669"/>
    <property type="project" value="InterPro"/>
</dbReference>
<dbReference type="EMBL" id="QGDL01000009">
    <property type="protein sequence ID" value="PWJ28220.1"/>
    <property type="molecule type" value="Genomic_DNA"/>
</dbReference>
<evidence type="ECO:0000256" key="5">
    <source>
        <dbReference type="ARBA" id="ARBA00022741"/>
    </source>
</evidence>
<dbReference type="PANTHER" id="PTHR43790">
    <property type="entry name" value="CARBOHYDRATE TRANSPORT ATP-BINDING PROTEIN MG119-RELATED"/>
    <property type="match status" value="1"/>
</dbReference>
<protein>
    <submittedName>
        <fullName evidence="10">Ribose transport system ATP-binding protein/inositol transport system ATP-binding protein</fullName>
    </submittedName>
</protein>
<keyword evidence="7" id="KW-1278">Translocase</keyword>
<name>A0A2Y9BGQ6_9FIRM</name>
<dbReference type="PROSITE" id="PS50893">
    <property type="entry name" value="ABC_TRANSPORTER_2"/>
    <property type="match status" value="2"/>
</dbReference>
<evidence type="ECO:0000313" key="11">
    <source>
        <dbReference type="Proteomes" id="UP000245845"/>
    </source>
</evidence>
<evidence type="ECO:0000313" key="10">
    <source>
        <dbReference type="EMBL" id="PWJ28220.1"/>
    </source>
</evidence>
<dbReference type="AlphaFoldDB" id="A0A2Y9BGQ6"/>
<dbReference type="PROSITE" id="PS00211">
    <property type="entry name" value="ABC_TRANSPORTER_1"/>
    <property type="match status" value="1"/>
</dbReference>
<reference evidence="10 11" key="1">
    <citation type="submission" date="2018-05" db="EMBL/GenBank/DDBJ databases">
        <title>The Hungate 1000. A catalogue of reference genomes from the rumen microbiome.</title>
        <authorList>
            <person name="Kelly W."/>
        </authorList>
    </citation>
    <scope>NUCLEOTIDE SEQUENCE [LARGE SCALE GENOMIC DNA]</scope>
    <source>
        <strain evidence="10 11">NLAE-zl-C242</strain>
    </source>
</reference>
<evidence type="ECO:0000256" key="2">
    <source>
        <dbReference type="ARBA" id="ARBA00022448"/>
    </source>
</evidence>
<evidence type="ECO:0000256" key="4">
    <source>
        <dbReference type="ARBA" id="ARBA00022737"/>
    </source>
</evidence>
<comment type="subcellular location">
    <subcellularLocation>
        <location evidence="1">Cell membrane</location>
        <topology evidence="1">Peripheral membrane protein</topology>
    </subcellularLocation>
</comment>
<dbReference type="Proteomes" id="UP000245845">
    <property type="component" value="Unassembled WGS sequence"/>
</dbReference>
<dbReference type="PANTHER" id="PTHR43790:SF9">
    <property type="entry name" value="GALACTOFURANOSE TRANSPORTER ATP-BINDING PROTEIN YTFR"/>
    <property type="match status" value="1"/>
</dbReference>
<dbReference type="FunFam" id="3.40.50.300:FF:000127">
    <property type="entry name" value="Ribose import ATP-binding protein RbsA"/>
    <property type="match status" value="1"/>
</dbReference>
<dbReference type="Gene3D" id="3.40.50.300">
    <property type="entry name" value="P-loop containing nucleotide triphosphate hydrolases"/>
    <property type="match status" value="2"/>
</dbReference>
<dbReference type="InterPro" id="IPR003593">
    <property type="entry name" value="AAA+_ATPase"/>
</dbReference>
<keyword evidence="8" id="KW-0472">Membrane</keyword>
<keyword evidence="3" id="KW-1003">Cell membrane</keyword>
<dbReference type="InterPro" id="IPR003439">
    <property type="entry name" value="ABC_transporter-like_ATP-bd"/>
</dbReference>
<keyword evidence="5" id="KW-0547">Nucleotide-binding</keyword>
<dbReference type="InterPro" id="IPR050107">
    <property type="entry name" value="ABC_carbohydrate_import_ATPase"/>
</dbReference>
<dbReference type="RefSeq" id="WP_109732029.1">
    <property type="nucleotide sequence ID" value="NZ_BAAACK010000009.1"/>
</dbReference>
<dbReference type="SMART" id="SM00382">
    <property type="entry name" value="AAA"/>
    <property type="match status" value="2"/>
</dbReference>
<keyword evidence="4" id="KW-0677">Repeat</keyword>
<gene>
    <name evidence="10" type="ORF">A8806_10999</name>
</gene>
<evidence type="ECO:0000256" key="7">
    <source>
        <dbReference type="ARBA" id="ARBA00022967"/>
    </source>
</evidence>
<sequence length="500" mass="55660">MEEIILRMKDITKSFPGVKALKGVSMELRKGEVHALLGENGAGKSTLIKCLGGIYPIDSGSIELDGRKVDIRTPGESMKLGISVIHQELVLAEQLTVADNIFMGMEPANRAGFIDKKKIFGECEEILQSLNAGFHAYNRVFTLSTAQKQMLEIAKAINKQVRILVMDEPTASVSQKEVDKIFDLVRRLKSRGITIVYISHRMDEIFQIADRITVLRDGSNVATAEAESITQDELVHMMVGYDLEQYFARSSRKIGEVVMKGEGLTRSDGKVKDASFELRKGEIIGFAGLVGSGRTELVEMLSGIVPPGAGKLELSGRKVFFKNPRQALDAGICLVPEDRKHEGLILRNNVRFNLSIGILPHFIRWNYLGVNRRKEEEIAQKYIDKLAIKVSGQQQLAINLSGGNQQKIVLGKWLAASKDIIILDEPTRGIDVGAKAEIYALMDELTNQGKSIIMVSSELPEVINMSDQIYVMREGSICKVYRDRSSFDQQEILRYMLGLQ</sequence>
<evidence type="ECO:0000256" key="6">
    <source>
        <dbReference type="ARBA" id="ARBA00022840"/>
    </source>
</evidence>
<feature type="domain" description="ABC transporter" evidence="9">
    <location>
        <begin position="252"/>
        <end position="499"/>
    </location>
</feature>
<organism evidence="10 11">
    <name type="scientific">Faecalicatena orotica</name>
    <dbReference type="NCBI Taxonomy" id="1544"/>
    <lineage>
        <taxon>Bacteria</taxon>
        <taxon>Bacillati</taxon>
        <taxon>Bacillota</taxon>
        <taxon>Clostridia</taxon>
        <taxon>Lachnospirales</taxon>
        <taxon>Lachnospiraceae</taxon>
        <taxon>Faecalicatena</taxon>
    </lineage>
</organism>
<dbReference type="OrthoDB" id="9771863at2"/>
<evidence type="ECO:0000259" key="9">
    <source>
        <dbReference type="PROSITE" id="PS50893"/>
    </source>
</evidence>
<dbReference type="CDD" id="cd03216">
    <property type="entry name" value="ABC_Carb_Monos_I"/>
    <property type="match status" value="1"/>
</dbReference>
<keyword evidence="6 10" id="KW-0067">ATP-binding</keyword>
<dbReference type="InterPro" id="IPR017871">
    <property type="entry name" value="ABC_transporter-like_CS"/>
</dbReference>
<dbReference type="SUPFAM" id="SSF52540">
    <property type="entry name" value="P-loop containing nucleoside triphosphate hydrolases"/>
    <property type="match status" value="2"/>
</dbReference>
<dbReference type="GO" id="GO:0005524">
    <property type="term" value="F:ATP binding"/>
    <property type="evidence" value="ECO:0007669"/>
    <property type="project" value="UniProtKB-KW"/>
</dbReference>
<evidence type="ECO:0000256" key="1">
    <source>
        <dbReference type="ARBA" id="ARBA00004202"/>
    </source>
</evidence>
<dbReference type="InterPro" id="IPR027417">
    <property type="entry name" value="P-loop_NTPase"/>
</dbReference>
<dbReference type="GO" id="GO:0005886">
    <property type="term" value="C:plasma membrane"/>
    <property type="evidence" value="ECO:0007669"/>
    <property type="project" value="UniProtKB-SubCell"/>
</dbReference>
<accession>A0A2Y9BGQ6</accession>
<comment type="caution">
    <text evidence="10">The sequence shown here is derived from an EMBL/GenBank/DDBJ whole genome shotgun (WGS) entry which is preliminary data.</text>
</comment>
<keyword evidence="2" id="KW-0813">Transport</keyword>
<evidence type="ECO:0000256" key="3">
    <source>
        <dbReference type="ARBA" id="ARBA00022475"/>
    </source>
</evidence>
<dbReference type="Pfam" id="PF00005">
    <property type="entry name" value="ABC_tran"/>
    <property type="match status" value="2"/>
</dbReference>